<reference evidence="2 3" key="1">
    <citation type="submission" date="2019-06" db="EMBL/GenBank/DDBJ databases">
        <title>Sequencing the genomes of 1000 actinobacteria strains.</title>
        <authorList>
            <person name="Klenk H.-P."/>
        </authorList>
    </citation>
    <scope>NUCLEOTIDE SEQUENCE [LARGE SCALE GENOMIC DNA]</scope>
    <source>
        <strain evidence="2 3">DSM 45928</strain>
    </source>
</reference>
<accession>A0A543B2E2</accession>
<evidence type="ECO:0000313" key="2">
    <source>
        <dbReference type="EMBL" id="TQL79007.1"/>
    </source>
</evidence>
<keyword evidence="1" id="KW-0812">Transmembrane</keyword>
<sequence>MAVNIATVFAGLTGVVLVLMGARAMWAPQAATGFGIPDTPTDDPAFRAWLMVKAVRDMACGALILVVVADEASHLLGWFMLIATGVPVGDALIVLRSKGSKAAVWGIHGATALLMLVIAVLLLIG</sequence>
<dbReference type="EMBL" id="VFOW01000001">
    <property type="protein sequence ID" value="TQL79007.1"/>
    <property type="molecule type" value="Genomic_DNA"/>
</dbReference>
<comment type="caution">
    <text evidence="2">The sequence shown here is derived from an EMBL/GenBank/DDBJ whole genome shotgun (WGS) entry which is preliminary data.</text>
</comment>
<dbReference type="InParanoid" id="A0A543B2E2"/>
<gene>
    <name evidence="2" type="ORF">FB566_4606</name>
</gene>
<organism evidence="2 3">
    <name type="scientific">Stackebrandtia endophytica</name>
    <dbReference type="NCBI Taxonomy" id="1496996"/>
    <lineage>
        <taxon>Bacteria</taxon>
        <taxon>Bacillati</taxon>
        <taxon>Actinomycetota</taxon>
        <taxon>Actinomycetes</taxon>
        <taxon>Glycomycetales</taxon>
        <taxon>Glycomycetaceae</taxon>
        <taxon>Stackebrandtia</taxon>
    </lineage>
</organism>
<proteinExistence type="predicted"/>
<keyword evidence="1" id="KW-1133">Transmembrane helix</keyword>
<dbReference type="Proteomes" id="UP000317043">
    <property type="component" value="Unassembled WGS sequence"/>
</dbReference>
<feature type="transmembrane region" description="Helical" evidence="1">
    <location>
        <begin position="75"/>
        <end position="96"/>
    </location>
</feature>
<feature type="transmembrane region" description="Helical" evidence="1">
    <location>
        <begin position="102"/>
        <end position="124"/>
    </location>
</feature>
<dbReference type="Pfam" id="PF14087">
    <property type="entry name" value="DUF4267"/>
    <property type="match status" value="1"/>
</dbReference>
<dbReference type="InterPro" id="IPR025363">
    <property type="entry name" value="DUF4267"/>
</dbReference>
<dbReference type="OrthoDB" id="119790at2"/>
<evidence type="ECO:0000313" key="3">
    <source>
        <dbReference type="Proteomes" id="UP000317043"/>
    </source>
</evidence>
<evidence type="ECO:0000256" key="1">
    <source>
        <dbReference type="SAM" id="Phobius"/>
    </source>
</evidence>
<keyword evidence="3" id="KW-1185">Reference proteome</keyword>
<keyword evidence="1" id="KW-0472">Membrane</keyword>
<name>A0A543B2E2_9ACTN</name>
<dbReference type="AlphaFoldDB" id="A0A543B2E2"/>
<protein>
    <submittedName>
        <fullName evidence="2">Uncharacterized protein DUF4267</fullName>
    </submittedName>
</protein>